<proteinExistence type="predicted"/>
<sequence length="177" mass="19351">MAILDPRVLELIETLVAARLDWLAFELIEGIRLGRLPDEPEEVLAAARQSVRSNAQPKARGEPRALLDEPKPIPAGEQVEWAAAYVEERLDAALEQLQASLETLDFIVEGTIERQDPQDVPTQASGKTDQGVTLVLLDLEGDRKSSRDDVAGARGDFFTLHAALAEWTALSRGQATT</sequence>
<name>A0A9X1AEN4_9HYPH</name>
<accession>A0A9X1AEN4</accession>
<evidence type="ECO:0000313" key="2">
    <source>
        <dbReference type="EMBL" id="MBT1158465.1"/>
    </source>
</evidence>
<comment type="caution">
    <text evidence="2">The sequence shown here is derived from an EMBL/GenBank/DDBJ whole genome shotgun (WGS) entry which is preliminary data.</text>
</comment>
<reference evidence="2" key="2">
    <citation type="submission" date="2021-03" db="EMBL/GenBank/DDBJ databases">
        <authorList>
            <person name="Artuso I."/>
            <person name="Turrini P."/>
            <person name="Pirolo M."/>
            <person name="Lugli G.A."/>
            <person name="Ventura M."/>
            <person name="Visca P."/>
        </authorList>
    </citation>
    <scope>NUCLEOTIDE SEQUENCE</scope>
    <source>
        <strain evidence="2">LMG 26462</strain>
    </source>
</reference>
<evidence type="ECO:0000313" key="3">
    <source>
        <dbReference type="Proteomes" id="UP001138921"/>
    </source>
</evidence>
<evidence type="ECO:0000256" key="1">
    <source>
        <dbReference type="SAM" id="MobiDB-lite"/>
    </source>
</evidence>
<dbReference type="RefSeq" id="WP_214392384.1">
    <property type="nucleotide sequence ID" value="NZ_JAFLWW010000007.1"/>
</dbReference>
<reference evidence="2" key="1">
    <citation type="journal article" date="2021" name="Microorganisms">
        <title>Phylogenomic Reconstruction and Metabolic Potential of the Genus Aminobacter.</title>
        <authorList>
            <person name="Artuso I."/>
            <person name="Turrini P."/>
            <person name="Pirolo M."/>
            <person name="Lugli G.A."/>
            <person name="Ventura M."/>
            <person name="Visca P."/>
        </authorList>
    </citation>
    <scope>NUCLEOTIDE SEQUENCE</scope>
    <source>
        <strain evidence="2">LMG 26462</strain>
    </source>
</reference>
<dbReference type="Proteomes" id="UP001138921">
    <property type="component" value="Unassembled WGS sequence"/>
</dbReference>
<feature type="compositionally biased region" description="Basic and acidic residues" evidence="1">
    <location>
        <begin position="59"/>
        <end position="71"/>
    </location>
</feature>
<dbReference type="AlphaFoldDB" id="A0A9X1AEN4"/>
<feature type="region of interest" description="Disordered" evidence="1">
    <location>
        <begin position="49"/>
        <end position="71"/>
    </location>
</feature>
<gene>
    <name evidence="2" type="ORF">J1C56_22970</name>
</gene>
<keyword evidence="3" id="KW-1185">Reference proteome</keyword>
<organism evidence="2 3">
    <name type="scientific">Aminobacter anthyllidis</name>
    <dbReference type="NCBI Taxonomy" id="1035067"/>
    <lineage>
        <taxon>Bacteria</taxon>
        <taxon>Pseudomonadati</taxon>
        <taxon>Pseudomonadota</taxon>
        <taxon>Alphaproteobacteria</taxon>
        <taxon>Hyphomicrobiales</taxon>
        <taxon>Phyllobacteriaceae</taxon>
        <taxon>Aminobacter</taxon>
    </lineage>
</organism>
<dbReference type="EMBL" id="JAFLWW010000007">
    <property type="protein sequence ID" value="MBT1158465.1"/>
    <property type="molecule type" value="Genomic_DNA"/>
</dbReference>
<protein>
    <submittedName>
        <fullName evidence="2">Uncharacterized protein</fullName>
    </submittedName>
</protein>